<evidence type="ECO:0000313" key="1">
    <source>
        <dbReference type="EMBL" id="AOV16054.1"/>
    </source>
</evidence>
<dbReference type="EMBL" id="CP017448">
    <property type="protein sequence ID" value="AOV16054.1"/>
    <property type="molecule type" value="Genomic_DNA"/>
</dbReference>
<dbReference type="Proteomes" id="UP000095342">
    <property type="component" value="Chromosome"/>
</dbReference>
<accession>A0A1D8K536</accession>
<reference evidence="1 2" key="1">
    <citation type="submission" date="2016-09" db="EMBL/GenBank/DDBJ databases">
        <title>Acidihalobacter prosperus V6 (DSM14174).</title>
        <authorList>
            <person name="Khaleque H.N."/>
            <person name="Ramsay J.P."/>
            <person name="Murphy R.J.T."/>
            <person name="Kaksonen A.H."/>
            <person name="Boxall N.J."/>
            <person name="Watkin E.L.J."/>
        </authorList>
    </citation>
    <scope>NUCLEOTIDE SEQUENCE [LARGE SCALE GENOMIC DNA]</scope>
    <source>
        <strain evidence="1 2">V6</strain>
    </source>
</reference>
<gene>
    <name evidence="1" type="ORF">BJI67_02290</name>
</gene>
<keyword evidence="2" id="KW-1185">Reference proteome</keyword>
<organism evidence="1 2">
    <name type="scientific">Acidihalobacter aeolianus</name>
    <dbReference type="NCBI Taxonomy" id="2792603"/>
    <lineage>
        <taxon>Bacteria</taxon>
        <taxon>Pseudomonadati</taxon>
        <taxon>Pseudomonadota</taxon>
        <taxon>Gammaproteobacteria</taxon>
        <taxon>Chromatiales</taxon>
        <taxon>Ectothiorhodospiraceae</taxon>
        <taxon>Acidihalobacter</taxon>
    </lineage>
</organism>
<proteinExistence type="predicted"/>
<name>A0A1D8K536_9GAMM</name>
<evidence type="ECO:0000313" key="2">
    <source>
        <dbReference type="Proteomes" id="UP000095342"/>
    </source>
</evidence>
<dbReference type="KEGG" id="aaeo:BJI67_02290"/>
<sequence length="121" mass="13380">MLSELDRRLEALRPLGIEVLRELERAAGRLGSLGFFAPAWEAGTPSLRRDPADGSMALVMEWRNAEGYRCGELVVNADGSLYAECDVLRPHPTDSRWFVEAITAWGRAGAINTEPRLLQAV</sequence>
<protein>
    <submittedName>
        <fullName evidence="1">Uncharacterized protein</fullName>
    </submittedName>
</protein>
<dbReference type="AlphaFoldDB" id="A0A1D8K536"/>
<dbReference type="RefSeq" id="WP_070071650.1">
    <property type="nucleotide sequence ID" value="NZ_CP017448.1"/>
</dbReference>